<evidence type="ECO:0000313" key="4">
    <source>
        <dbReference type="Proteomes" id="UP000297447"/>
    </source>
</evidence>
<gene>
    <name evidence="3" type="primary">pilM</name>
    <name evidence="3" type="ORF">E3T55_01115</name>
</gene>
<keyword evidence="4" id="KW-1185">Reference proteome</keyword>
<organism evidence="3 4">
    <name type="scientific">Cryobacterium frigoriphilum</name>
    <dbReference type="NCBI Taxonomy" id="1259150"/>
    <lineage>
        <taxon>Bacteria</taxon>
        <taxon>Bacillati</taxon>
        <taxon>Actinomycetota</taxon>
        <taxon>Actinomycetes</taxon>
        <taxon>Micrococcales</taxon>
        <taxon>Microbacteriaceae</taxon>
        <taxon>Cryobacterium</taxon>
    </lineage>
</organism>
<evidence type="ECO:0000313" key="3">
    <source>
        <dbReference type="EMBL" id="TFD55437.1"/>
    </source>
</evidence>
<dbReference type="InterPro" id="IPR003494">
    <property type="entry name" value="SHS2_FtsA"/>
</dbReference>
<feature type="domain" description="SHS2" evidence="2">
    <location>
        <begin position="19"/>
        <end position="189"/>
    </location>
</feature>
<dbReference type="SMART" id="SM00842">
    <property type="entry name" value="FtsA"/>
    <property type="match status" value="1"/>
</dbReference>
<dbReference type="Gene3D" id="3.30.420.40">
    <property type="match status" value="2"/>
</dbReference>
<dbReference type="GO" id="GO:0051301">
    <property type="term" value="P:cell division"/>
    <property type="evidence" value="ECO:0007669"/>
    <property type="project" value="InterPro"/>
</dbReference>
<dbReference type="EMBL" id="SOHE01000007">
    <property type="protein sequence ID" value="TFD55437.1"/>
    <property type="molecule type" value="Genomic_DNA"/>
</dbReference>
<dbReference type="Pfam" id="PF11104">
    <property type="entry name" value="PilM_2"/>
    <property type="match status" value="1"/>
</dbReference>
<dbReference type="InterPro" id="IPR050696">
    <property type="entry name" value="FtsA/MreB"/>
</dbReference>
<dbReference type="Gene3D" id="3.30.1490.300">
    <property type="match status" value="1"/>
</dbReference>
<evidence type="ECO:0000259" key="2">
    <source>
        <dbReference type="SMART" id="SM00842"/>
    </source>
</evidence>
<keyword evidence="1" id="KW-1133">Transmembrane helix</keyword>
<dbReference type="NCBIfam" id="TIGR01175">
    <property type="entry name" value="pilM"/>
    <property type="match status" value="1"/>
</dbReference>
<proteinExistence type="predicted"/>
<keyword evidence="1" id="KW-0472">Membrane</keyword>
<comment type="caution">
    <text evidence="3">The sequence shown here is derived from an EMBL/GenBank/DDBJ whole genome shotgun (WGS) entry which is preliminary data.</text>
</comment>
<name>A0A4R9AAT0_9MICO</name>
<keyword evidence="1" id="KW-0812">Transmembrane</keyword>
<dbReference type="PANTHER" id="PTHR32432:SF3">
    <property type="entry name" value="ETHANOLAMINE UTILIZATION PROTEIN EUTJ"/>
    <property type="match status" value="1"/>
</dbReference>
<dbReference type="InterPro" id="IPR043129">
    <property type="entry name" value="ATPase_NBD"/>
</dbReference>
<feature type="transmembrane region" description="Helical" evidence="1">
    <location>
        <begin position="399"/>
        <end position="419"/>
    </location>
</feature>
<dbReference type="CDD" id="cd24049">
    <property type="entry name" value="ASKHA_NBD_PilM"/>
    <property type="match status" value="1"/>
</dbReference>
<dbReference type="Proteomes" id="UP000297447">
    <property type="component" value="Unassembled WGS sequence"/>
</dbReference>
<dbReference type="OrthoDB" id="1926201at2"/>
<evidence type="ECO:0000256" key="1">
    <source>
        <dbReference type="SAM" id="Phobius"/>
    </source>
</evidence>
<accession>A0A4R9AAT0</accession>
<dbReference type="AlphaFoldDB" id="A0A4R9AAT0"/>
<dbReference type="InterPro" id="IPR005883">
    <property type="entry name" value="PilM"/>
</dbReference>
<sequence>MTTKMGSRLRGRAVMTPRVVGIDIGTSGVRAVEISGAASSKPMILHYYEEPLPVGAVNRGEVVDEDVVTEVLERIWKQGGFTSRDVVLGVGNHRVVARDLSVPSMSTRRIRESLPFQVRDLISMPIADALLDFYPISETPGEGDAGPQTNGLLIAALKTGVLANIKAVRAAGLMAIEVDLIPFALSRAIRHGTQTDNVIAEIDVGSGSTSVVISANGVPQFVRLVPAGGNDVTKALKDALGVDEETADRLKRTVGLARDVAPENQAAAQVVRDVAFDLLEGLRNTITYFSNSRLDVRVTQIVLTGGGARLIGFDTALGDLTRLKVMRPQPSAAEIGPGIDAAVLQATQGKFLVAYGLALGTRPHAKGHIDVAIGAEPRADLLPPEVKEGRRGRVLRRRLAGVMVGVVVLVLAAMGGVTLELINRTSDLKLAHADAKVLVGDENQYYELSRVEQGIAEITAARLAATATEIDWQNYLAQIGALLPDGVTLGTISVTSGASAVAADGVAPATGAVAATFSMSVETTSLTQIPDLLDNLRTLPGYVNATVGGLIRSETGGYQTSLELTVSDGAFANRFAPQE</sequence>
<dbReference type="SUPFAM" id="SSF53067">
    <property type="entry name" value="Actin-like ATPase domain"/>
    <property type="match status" value="2"/>
</dbReference>
<reference evidence="3 4" key="1">
    <citation type="submission" date="2019-03" db="EMBL/GenBank/DDBJ databases">
        <title>Genomics of glacier-inhabiting Cryobacterium strains.</title>
        <authorList>
            <person name="Liu Q."/>
            <person name="Xin Y.-H."/>
        </authorList>
    </citation>
    <scope>NUCLEOTIDE SEQUENCE [LARGE SCALE GENOMIC DNA]</scope>
    <source>
        <strain evidence="3 4">Hh14</strain>
    </source>
</reference>
<protein>
    <submittedName>
        <fullName evidence="3">Type IV pilus assembly protein PilM</fullName>
    </submittedName>
</protein>
<dbReference type="PANTHER" id="PTHR32432">
    <property type="entry name" value="CELL DIVISION PROTEIN FTSA-RELATED"/>
    <property type="match status" value="1"/>
</dbReference>